<comment type="function">
    <text evidence="2">Hydrolyzes RNA 2',3'-cyclic phosphodiester to an RNA 2'-phosphomonoester.</text>
</comment>
<evidence type="ECO:0000313" key="5">
    <source>
        <dbReference type="Proteomes" id="UP000239406"/>
    </source>
</evidence>
<dbReference type="InterPro" id="IPR004175">
    <property type="entry name" value="RNA_CPDase"/>
</dbReference>
<dbReference type="EC" id="3.1.4.58" evidence="2"/>
<dbReference type="SUPFAM" id="SSF55144">
    <property type="entry name" value="LigT-like"/>
    <property type="match status" value="1"/>
</dbReference>
<comment type="catalytic activity">
    <reaction evidence="2">
        <text>a 3'-end 2',3'-cyclophospho-ribonucleotide-RNA + H2O = a 3'-end 2'-phospho-ribonucleotide-RNA + H(+)</text>
        <dbReference type="Rhea" id="RHEA:11828"/>
        <dbReference type="Rhea" id="RHEA-COMP:10464"/>
        <dbReference type="Rhea" id="RHEA-COMP:17353"/>
        <dbReference type="ChEBI" id="CHEBI:15377"/>
        <dbReference type="ChEBI" id="CHEBI:15378"/>
        <dbReference type="ChEBI" id="CHEBI:83064"/>
        <dbReference type="ChEBI" id="CHEBI:173113"/>
        <dbReference type="EC" id="3.1.4.58"/>
    </reaction>
</comment>
<dbReference type="GO" id="GO:0008664">
    <property type="term" value="F:RNA 2',3'-cyclic 3'-phosphodiesterase activity"/>
    <property type="evidence" value="ECO:0007669"/>
    <property type="project" value="UniProtKB-EC"/>
</dbReference>
<dbReference type="Proteomes" id="UP000239406">
    <property type="component" value="Unassembled WGS sequence"/>
</dbReference>
<name>A0A2S5T9S1_9BURK</name>
<keyword evidence="1 2" id="KW-0378">Hydrolase</keyword>
<dbReference type="HAMAP" id="MF_01940">
    <property type="entry name" value="RNA_CPDase"/>
    <property type="match status" value="1"/>
</dbReference>
<keyword evidence="5" id="KW-1185">Reference proteome</keyword>
<evidence type="ECO:0000256" key="2">
    <source>
        <dbReference type="HAMAP-Rule" id="MF_01940"/>
    </source>
</evidence>
<dbReference type="AlphaFoldDB" id="A0A2S5T9S1"/>
<reference evidence="4 5" key="1">
    <citation type="submission" date="2018-02" db="EMBL/GenBank/DDBJ databases">
        <title>Reclassifiation of [Polyangium] brachysporum DSM 7029 as Guopingzhaonella breviflexa gen. nov., sp. nov., a member of the family Comamonadaceae.</title>
        <authorList>
            <person name="Tang B."/>
        </authorList>
    </citation>
    <scope>NUCLEOTIDE SEQUENCE [LARGE SCALE GENOMIC DNA]</scope>
    <source>
        <strain evidence="4 5">DSM 15344</strain>
    </source>
</reference>
<feature type="short sequence motif" description="HXTX 1" evidence="2">
    <location>
        <begin position="84"/>
        <end position="87"/>
    </location>
</feature>
<feature type="active site" description="Proton acceptor" evidence="2">
    <location>
        <position position="164"/>
    </location>
</feature>
<proteinExistence type="inferred from homology"/>
<dbReference type="PANTHER" id="PTHR35561:SF1">
    <property type="entry name" value="RNA 2',3'-CYCLIC PHOSPHODIESTERASE"/>
    <property type="match status" value="1"/>
</dbReference>
<evidence type="ECO:0000256" key="1">
    <source>
        <dbReference type="ARBA" id="ARBA00022801"/>
    </source>
</evidence>
<feature type="active site" description="Proton donor" evidence="2">
    <location>
        <position position="84"/>
    </location>
</feature>
<feature type="compositionally biased region" description="Basic and acidic residues" evidence="3">
    <location>
        <begin position="9"/>
        <end position="24"/>
    </location>
</feature>
<dbReference type="PANTHER" id="PTHR35561">
    <property type="entry name" value="RNA 2',3'-CYCLIC PHOSPHODIESTERASE"/>
    <property type="match status" value="1"/>
</dbReference>
<feature type="region of interest" description="Disordered" evidence="3">
    <location>
        <begin position="1"/>
        <end position="35"/>
    </location>
</feature>
<feature type="short sequence motif" description="HXTX 2" evidence="2">
    <location>
        <begin position="164"/>
        <end position="167"/>
    </location>
</feature>
<organism evidence="4 5">
    <name type="scientific">Caldimonas thermodepolymerans</name>
    <dbReference type="NCBI Taxonomy" id="215580"/>
    <lineage>
        <taxon>Bacteria</taxon>
        <taxon>Pseudomonadati</taxon>
        <taxon>Pseudomonadota</taxon>
        <taxon>Betaproteobacteria</taxon>
        <taxon>Burkholderiales</taxon>
        <taxon>Sphaerotilaceae</taxon>
        <taxon>Caldimonas</taxon>
    </lineage>
</organism>
<sequence>MLPSIPPSRAEEHREHGLADRDLHGGAARGGACKRRMSARPAPPFARLFFALWPDAATRAEWVACQQDWAWPEGAHLTPQDQLHLTLHFLGRVPRDRLPALQQQAQVPFKPFELCLDRAGTWPSGIAWLQPSVLPEPLLALHRELGTLLQGQGFELEDRRYRPHVTLARNARAARAPAAVAIPWRVDGYVLVESHAGTGGGYEVLCRYGETIGA</sequence>
<gene>
    <name evidence="4" type="primary">thpR</name>
    <name evidence="4" type="ORF">C1702_00645</name>
</gene>
<dbReference type="EMBL" id="PSNY01000001">
    <property type="protein sequence ID" value="PPE71754.1"/>
    <property type="molecule type" value="Genomic_DNA"/>
</dbReference>
<dbReference type="InterPro" id="IPR009097">
    <property type="entry name" value="Cyclic_Pdiesterase"/>
</dbReference>
<dbReference type="GO" id="GO:0004113">
    <property type="term" value="F:2',3'-cyclic-nucleotide 3'-phosphodiesterase activity"/>
    <property type="evidence" value="ECO:0007669"/>
    <property type="project" value="InterPro"/>
</dbReference>
<evidence type="ECO:0000256" key="3">
    <source>
        <dbReference type="SAM" id="MobiDB-lite"/>
    </source>
</evidence>
<accession>A0A2S5T9S1</accession>
<dbReference type="Pfam" id="PF13563">
    <property type="entry name" value="2_5_RNA_ligase2"/>
    <property type="match status" value="1"/>
</dbReference>
<comment type="similarity">
    <text evidence="2">Belongs to the 2H phosphoesterase superfamily. ThpR family.</text>
</comment>
<dbReference type="NCBIfam" id="TIGR02258">
    <property type="entry name" value="2_5_ligase"/>
    <property type="match status" value="1"/>
</dbReference>
<evidence type="ECO:0000313" key="4">
    <source>
        <dbReference type="EMBL" id="PPE71754.1"/>
    </source>
</evidence>
<comment type="caution">
    <text evidence="4">The sequence shown here is derived from an EMBL/GenBank/DDBJ whole genome shotgun (WGS) entry which is preliminary data.</text>
</comment>
<protein>
    <recommendedName>
        <fullName evidence="2">RNA 2',3'-cyclic phosphodiesterase</fullName>
        <shortName evidence="2">RNA 2',3'-CPDase</shortName>
        <ecNumber evidence="2">3.1.4.58</ecNumber>
    </recommendedName>
</protein>
<dbReference type="Gene3D" id="3.90.1140.10">
    <property type="entry name" value="Cyclic phosphodiesterase"/>
    <property type="match status" value="1"/>
</dbReference>